<comment type="caution">
    <text evidence="2">The sequence shown here is derived from an EMBL/GenBank/DDBJ whole genome shotgun (WGS) entry which is preliminary data.</text>
</comment>
<evidence type="ECO:0000313" key="2">
    <source>
        <dbReference type="EMBL" id="RDY02497.1"/>
    </source>
</evidence>
<feature type="compositionally biased region" description="Basic and acidic residues" evidence="1">
    <location>
        <begin position="11"/>
        <end position="23"/>
    </location>
</feature>
<proteinExistence type="predicted"/>
<feature type="region of interest" description="Disordered" evidence="1">
    <location>
        <begin position="1"/>
        <end position="23"/>
    </location>
</feature>
<dbReference type="AlphaFoldDB" id="A0A371HI74"/>
<protein>
    <submittedName>
        <fullName evidence="2">Uncharacterized protein</fullName>
    </submittedName>
</protein>
<feature type="non-terminal residue" evidence="2">
    <location>
        <position position="259"/>
    </location>
</feature>
<feature type="non-terminal residue" evidence="2">
    <location>
        <position position="1"/>
    </location>
</feature>
<gene>
    <name evidence="2" type="ORF">CR513_14034</name>
</gene>
<dbReference type="Proteomes" id="UP000257109">
    <property type="component" value="Unassembled WGS sequence"/>
</dbReference>
<evidence type="ECO:0000256" key="1">
    <source>
        <dbReference type="SAM" id="MobiDB-lite"/>
    </source>
</evidence>
<name>A0A371HI74_MUCPR</name>
<dbReference type="OrthoDB" id="8022549at2759"/>
<sequence length="259" mass="29171">MRKNGQGAKNNRQDVEKDKRDIEDMNKISTLATMSAAHDGLEPPCLASTQVVPTISSDWKEVSRASSSTFTYLAGARVLANKRFIPLSRIIPNDHGPSKTVSAQEHNLHTSHTIFSLTSSSSRWYTICHWCPSRSRRCRSRTDRPNVIRGDCLACHRTLVDLILNVLANRGAPLPFDHGDRHGRRTHQIHTLLPPLRGIEHHIDLTPIVTLLNRVTYKMSPEEAKEFHSQVTFLSFVVGSHRVKVKAIQDWPTPKIVGK</sequence>
<dbReference type="EMBL" id="QJKJ01002521">
    <property type="protein sequence ID" value="RDY02497.1"/>
    <property type="molecule type" value="Genomic_DNA"/>
</dbReference>
<accession>A0A371HI74</accession>
<keyword evidence="3" id="KW-1185">Reference proteome</keyword>
<organism evidence="2 3">
    <name type="scientific">Mucuna pruriens</name>
    <name type="common">Velvet bean</name>
    <name type="synonym">Dolichos pruriens</name>
    <dbReference type="NCBI Taxonomy" id="157652"/>
    <lineage>
        <taxon>Eukaryota</taxon>
        <taxon>Viridiplantae</taxon>
        <taxon>Streptophyta</taxon>
        <taxon>Embryophyta</taxon>
        <taxon>Tracheophyta</taxon>
        <taxon>Spermatophyta</taxon>
        <taxon>Magnoliopsida</taxon>
        <taxon>eudicotyledons</taxon>
        <taxon>Gunneridae</taxon>
        <taxon>Pentapetalae</taxon>
        <taxon>rosids</taxon>
        <taxon>fabids</taxon>
        <taxon>Fabales</taxon>
        <taxon>Fabaceae</taxon>
        <taxon>Papilionoideae</taxon>
        <taxon>50 kb inversion clade</taxon>
        <taxon>NPAAA clade</taxon>
        <taxon>indigoferoid/millettioid clade</taxon>
        <taxon>Phaseoleae</taxon>
        <taxon>Mucuna</taxon>
    </lineage>
</organism>
<reference evidence="2" key="1">
    <citation type="submission" date="2018-05" db="EMBL/GenBank/DDBJ databases">
        <title>Draft genome of Mucuna pruriens seed.</title>
        <authorList>
            <person name="Nnadi N.E."/>
            <person name="Vos R."/>
            <person name="Hasami M.H."/>
            <person name="Devisetty U.K."/>
            <person name="Aguiy J.C."/>
        </authorList>
    </citation>
    <scope>NUCLEOTIDE SEQUENCE [LARGE SCALE GENOMIC DNA]</scope>
    <source>
        <strain evidence="2">JCA_2017</strain>
    </source>
</reference>
<evidence type="ECO:0000313" key="3">
    <source>
        <dbReference type="Proteomes" id="UP000257109"/>
    </source>
</evidence>